<dbReference type="EMBL" id="PP579741">
    <property type="protein sequence ID" value="XAG95850.1"/>
    <property type="molecule type" value="Genomic_DNA"/>
</dbReference>
<keyword evidence="2" id="KW-1185">Reference proteome</keyword>
<evidence type="ECO:0000313" key="2">
    <source>
        <dbReference type="Proteomes" id="UP001437386"/>
    </source>
</evidence>
<accession>A0AAX4Q507</accession>
<evidence type="ECO:0008006" key="3">
    <source>
        <dbReference type="Google" id="ProtNLM"/>
    </source>
</evidence>
<name>A0AAX4Q507_9CAUD</name>
<proteinExistence type="predicted"/>
<organism evidence="1 2">
    <name type="scientific">Enterobacter phage KKP_3711</name>
    <dbReference type="NCBI Taxonomy" id="3109398"/>
    <lineage>
        <taxon>Viruses</taxon>
        <taxon>Duplodnaviria</taxon>
        <taxon>Heunggongvirae</taxon>
        <taxon>Uroviricota</taxon>
        <taxon>Caudoviricetes</taxon>
        <taxon>Demerecviridae</taxon>
        <taxon>Markadamsvirinae</taxon>
    </lineage>
</organism>
<reference evidence="1 2" key="1">
    <citation type="submission" date="2024-04" db="EMBL/GenBank/DDBJ databases">
        <authorList>
            <person name="Wojcicki M."/>
            <person name="Srednicka P."/>
            <person name="Shymialevich D."/>
            <person name="Sokolowska B."/>
        </authorList>
    </citation>
    <scope>NUCLEOTIDE SEQUENCE [LARGE SCALE GENOMIC DNA]</scope>
</reference>
<sequence length="682" mass="73381">MSFFAGRIGTKTVLSLNSASGGDINVHLNPNTNTIFHSDMPYVIIQEQYSANLGAVGSDYYVCDMPAAVANYVSNTSRILIPMLTVNYGGVEYNTILGGGSMSLGNCTAGGTELNLGTTMATAECGAQLRNIWGFSNDVVWDTGYYTKSSSLSDVLSIGQGTGRSIDIMSASLYYAATYSTGGGGIGIPPIPDLDQSYLYLASGAIYSGRIPSVDQDGRLRWADEDRQYNTKIGSVTRTIAINSHFQTPTGRSLGHSKFYVRRGIAALVKAWRVRYNQGAGTGETLVQRYTNSFYAQSGDRIDEVWQRTSFHSNTSTVIAPDTTGTYLNVDYKASLYNMVTPVRMTWFVTNVTYNESAGTYSASNPFTVNNDIRLSPSDFIIKGVNLGTTAWSFLMQLSAGALYNANGRVVMGANGSRSTAKNGSSAAAIPIPYMSGTTERFIGGDTTDGWQLHKLALYQFNRNRQWKVDTRSNSISNAEGDVWSPGVNPLKIFAGNSSVVNVGGNTLNSNTGEVLLTTVNLGMNTNVRAGSVICSVQLRDATVFTSGGYGSFVICSPRPGNPESLGLSASTSRMRTSGGIGAVHHHLFCTLPVGRFVPVYAIRTAGYNFVLTPSFQPLWFTPSNVQMSNRTLECSFIIYLKNEGNGNVGIYCGTGRNADAAAMGNFSFILPNLRISVQRLT</sequence>
<protein>
    <recommendedName>
        <fullName evidence="3">Receptor-binding tail protein</fullName>
    </recommendedName>
</protein>
<gene>
    <name evidence="1" type="ORF">U7154_000083</name>
</gene>
<dbReference type="Proteomes" id="UP001437386">
    <property type="component" value="Segment"/>
</dbReference>
<evidence type="ECO:0000313" key="1">
    <source>
        <dbReference type="EMBL" id="XAG95850.1"/>
    </source>
</evidence>